<name>A0ABX5AW93_9MICO</name>
<feature type="domain" description="Alpha/beta hydrolase fold-3" evidence="1">
    <location>
        <begin position="17"/>
        <end position="81"/>
    </location>
</feature>
<feature type="domain" description="Alpha/beta hydrolase fold-3" evidence="1">
    <location>
        <begin position="86"/>
        <end position="134"/>
    </location>
</feature>
<evidence type="ECO:0000313" key="2">
    <source>
        <dbReference type="EMBL" id="PPL19203.1"/>
    </source>
</evidence>
<accession>A0ABX5AW93</accession>
<gene>
    <name evidence="2" type="ORF">GY24_06995</name>
</gene>
<dbReference type="SUPFAM" id="SSF53474">
    <property type="entry name" value="alpha/beta-Hydrolases"/>
    <property type="match status" value="1"/>
</dbReference>
<dbReference type="InterPro" id="IPR029058">
    <property type="entry name" value="AB_hydrolase_fold"/>
</dbReference>
<proteinExistence type="predicted"/>
<dbReference type="Gene3D" id="3.40.50.1820">
    <property type="entry name" value="alpha/beta hydrolase"/>
    <property type="match status" value="1"/>
</dbReference>
<evidence type="ECO:0000313" key="3">
    <source>
        <dbReference type="Proteomes" id="UP000237755"/>
    </source>
</evidence>
<keyword evidence="3" id="KW-1185">Reference proteome</keyword>
<comment type="caution">
    <text evidence="2">The sequence shown here is derived from an EMBL/GenBank/DDBJ whole genome shotgun (WGS) entry which is preliminary data.</text>
</comment>
<dbReference type="InterPro" id="IPR013094">
    <property type="entry name" value="AB_hydrolase_3"/>
</dbReference>
<sequence length="170" mass="18778">MGDAPRLHSDQSGVVLAVLDDCYLTLVWMRDNAARLGIRPDQLAVAGASEARGLTAALTLYARDKGEIPVAFELPFCPMIHDRCTTDFAGLAPAFAFVGSIEPFWDETIDYVDKLHAARAPVEFTVFEGCFHGVDDLVPKARVSMEATRYRNRWFGHSIQNCFTPQPVSS</sequence>
<dbReference type="EMBL" id="MPZN01000017">
    <property type="protein sequence ID" value="PPL19203.1"/>
    <property type="molecule type" value="Genomic_DNA"/>
</dbReference>
<reference evidence="2 3" key="1">
    <citation type="journal article" date="2008" name="Int. J. Syst. Evol. Microbiol.">
        <title>Leifsonia pindariensis sp. nov., isolated from the Pindari glacier of the Indian Himalayas, and emended description of the genus Leifsonia.</title>
        <authorList>
            <person name="Reddy G.S."/>
            <person name="Prabagaran S.R."/>
            <person name="Shivaji S."/>
        </authorList>
    </citation>
    <scope>NUCLEOTIDE SEQUENCE [LARGE SCALE GENOMIC DNA]</scope>
    <source>
        <strain evidence="2 3">PON 10</strain>
    </source>
</reference>
<dbReference type="Proteomes" id="UP000237755">
    <property type="component" value="Unassembled WGS sequence"/>
</dbReference>
<organism evidence="2 3">
    <name type="scientific">Microterricola pindariensis</name>
    <dbReference type="NCBI Taxonomy" id="478010"/>
    <lineage>
        <taxon>Bacteria</taxon>
        <taxon>Bacillati</taxon>
        <taxon>Actinomycetota</taxon>
        <taxon>Actinomycetes</taxon>
        <taxon>Micrococcales</taxon>
        <taxon>Microbacteriaceae</taxon>
        <taxon>Microterricola</taxon>
    </lineage>
</organism>
<evidence type="ECO:0000259" key="1">
    <source>
        <dbReference type="Pfam" id="PF07859"/>
    </source>
</evidence>
<protein>
    <recommendedName>
        <fullName evidence="1">Alpha/beta hydrolase fold-3 domain-containing protein</fullName>
    </recommendedName>
</protein>
<dbReference type="Pfam" id="PF07859">
    <property type="entry name" value="Abhydrolase_3"/>
    <property type="match status" value="2"/>
</dbReference>